<comment type="caution">
    <text evidence="8">The sequence shown here is derived from an EMBL/GenBank/DDBJ whole genome shotgun (WGS) entry which is preliminary data.</text>
</comment>
<evidence type="ECO:0000256" key="3">
    <source>
        <dbReference type="PROSITE-ProRule" id="PRU00284"/>
    </source>
</evidence>
<feature type="transmembrane region" description="Helical" evidence="5">
    <location>
        <begin position="202"/>
        <end position="223"/>
    </location>
</feature>
<dbReference type="GO" id="GO:0007165">
    <property type="term" value="P:signal transduction"/>
    <property type="evidence" value="ECO:0007669"/>
    <property type="project" value="UniProtKB-KW"/>
</dbReference>
<dbReference type="InterPro" id="IPR003660">
    <property type="entry name" value="HAMP_dom"/>
</dbReference>
<keyword evidence="3" id="KW-0807">Transducer</keyword>
<dbReference type="CDD" id="cd06225">
    <property type="entry name" value="HAMP"/>
    <property type="match status" value="1"/>
</dbReference>
<protein>
    <recommendedName>
        <fullName evidence="10">Chemotaxis protein</fullName>
    </recommendedName>
</protein>
<evidence type="ECO:0000259" key="6">
    <source>
        <dbReference type="PROSITE" id="PS50111"/>
    </source>
</evidence>
<dbReference type="Proteomes" id="UP000029692">
    <property type="component" value="Unassembled WGS sequence"/>
</dbReference>
<keyword evidence="9" id="KW-1185">Reference proteome</keyword>
<evidence type="ECO:0000313" key="8">
    <source>
        <dbReference type="EMBL" id="KGE72784.1"/>
    </source>
</evidence>
<dbReference type="Gene3D" id="1.10.287.950">
    <property type="entry name" value="Methyl-accepting chemotaxis protein"/>
    <property type="match status" value="1"/>
</dbReference>
<reference evidence="8 9" key="1">
    <citation type="submission" date="2014-05" db="EMBL/GenBank/DDBJ databases">
        <title>De novo Genome Sequence of Spirocheata sp.</title>
        <authorList>
            <person name="Shivani Y."/>
            <person name="Subhash Y."/>
            <person name="Tushar L."/>
            <person name="Sasikala C."/>
            <person name="Ramana C.V."/>
        </authorList>
    </citation>
    <scope>NUCLEOTIDE SEQUENCE [LARGE SCALE GENOMIC DNA]</scope>
    <source>
        <strain evidence="8 9">JC230</strain>
    </source>
</reference>
<feature type="domain" description="Methyl-accepting transducer" evidence="6">
    <location>
        <begin position="347"/>
        <end position="545"/>
    </location>
</feature>
<evidence type="ECO:0000256" key="1">
    <source>
        <dbReference type="ARBA" id="ARBA00022500"/>
    </source>
</evidence>
<dbReference type="PANTHER" id="PTHR43531:SF11">
    <property type="entry name" value="METHYL-ACCEPTING CHEMOTAXIS PROTEIN 3"/>
    <property type="match status" value="1"/>
</dbReference>
<dbReference type="AlphaFoldDB" id="A0A098QYP5"/>
<evidence type="ECO:0000256" key="2">
    <source>
        <dbReference type="ARBA" id="ARBA00029447"/>
    </source>
</evidence>
<sequence>MSIRLRLTLTIAMLSALLTGALLGVSIFTGQRTRAIEAELPVIQGMGSQALGFSLEVIRLPTEKFIYRLSEYRRSRDRLVESVENLETLEVVPRLTGENQERLQTLIRQRDTMLRRLRDTDRSIANTEGYIQGTSFVSYLRLIDTTIEGAAVIPPGIRSAAAQAIEDLSALATMLSSFVSGLSSLEQEVQVQRGRIIVQNQVITYLFAGIFFVFLTLAGFLLANPLAKGITYLESRVSQVSQGDLTADFSLNRRDELGNLARHMSLFLSGLVGTMAAMKEVTSQAALAANETSRAMALGVTGFEEIQGSIQNLETQSKRIAELSCTAEDQFSAFLDIQKSFQDTILNQTAAIEEVSASFEQMGSQVQKVQRRVQTSTELMDTLTSTADTGSRLNDDTLQAIQEVELDAQRIEEFLGVIRNIAEQTNLLAMNAAIEAAHAGEAGRGFAVVAEEIRKLADNSQEQAELIDTVTRTIRQRSRDAAAKAGDNHHQFLQIVEQIGTLNTTNTQIDQGVAEFTQGTGEIQSALQNINRSAQDIRDKVTGILQEGQANLQSLTEIRSVSTEFLGFLGGIENRTTELFGVLRDLDRRQKDVQGSADTLSSQLAGFTLPGEVPAASPGEGRSPEEQFEAFQEKEV</sequence>
<feature type="region of interest" description="Disordered" evidence="4">
    <location>
        <begin position="597"/>
        <end position="636"/>
    </location>
</feature>
<dbReference type="GO" id="GO:0005886">
    <property type="term" value="C:plasma membrane"/>
    <property type="evidence" value="ECO:0007669"/>
    <property type="project" value="TreeGrafter"/>
</dbReference>
<dbReference type="RefSeq" id="WP_037546791.1">
    <property type="nucleotide sequence ID" value="NZ_JNUP01000048.1"/>
</dbReference>
<dbReference type="PANTHER" id="PTHR43531">
    <property type="entry name" value="PROTEIN ICFG"/>
    <property type="match status" value="1"/>
</dbReference>
<proteinExistence type="inferred from homology"/>
<evidence type="ECO:0000256" key="5">
    <source>
        <dbReference type="SAM" id="Phobius"/>
    </source>
</evidence>
<dbReference type="PROSITE" id="PS50111">
    <property type="entry name" value="CHEMOTAXIS_TRANSDUC_2"/>
    <property type="match status" value="1"/>
</dbReference>
<dbReference type="PROSITE" id="PS50885">
    <property type="entry name" value="HAMP"/>
    <property type="match status" value="1"/>
</dbReference>
<evidence type="ECO:0000256" key="4">
    <source>
        <dbReference type="SAM" id="MobiDB-lite"/>
    </source>
</evidence>
<dbReference type="Gene3D" id="6.10.340.10">
    <property type="match status" value="1"/>
</dbReference>
<accession>A0A098QYP5</accession>
<organism evidence="8 9">
    <name type="scientific">Spirochaeta lutea</name>
    <dbReference type="NCBI Taxonomy" id="1480694"/>
    <lineage>
        <taxon>Bacteria</taxon>
        <taxon>Pseudomonadati</taxon>
        <taxon>Spirochaetota</taxon>
        <taxon>Spirochaetia</taxon>
        <taxon>Spirochaetales</taxon>
        <taxon>Spirochaetaceae</taxon>
        <taxon>Spirochaeta</taxon>
    </lineage>
</organism>
<dbReference type="Pfam" id="PF00015">
    <property type="entry name" value="MCPsignal"/>
    <property type="match status" value="1"/>
</dbReference>
<dbReference type="eggNOG" id="COG0840">
    <property type="taxonomic scope" value="Bacteria"/>
</dbReference>
<name>A0A098QYP5_9SPIO</name>
<dbReference type="STRING" id="1480694.DC28_05985"/>
<dbReference type="InterPro" id="IPR051310">
    <property type="entry name" value="MCP_chemotaxis"/>
</dbReference>
<dbReference type="SMART" id="SM00283">
    <property type="entry name" value="MA"/>
    <property type="match status" value="1"/>
</dbReference>
<dbReference type="SUPFAM" id="SSF58104">
    <property type="entry name" value="Methyl-accepting chemotaxis protein (MCP) signaling domain"/>
    <property type="match status" value="1"/>
</dbReference>
<dbReference type="InterPro" id="IPR004089">
    <property type="entry name" value="MCPsignal_dom"/>
</dbReference>
<dbReference type="EMBL" id="JNUP01000048">
    <property type="protein sequence ID" value="KGE72784.1"/>
    <property type="molecule type" value="Genomic_DNA"/>
</dbReference>
<keyword evidence="1" id="KW-0145">Chemotaxis</keyword>
<dbReference type="GO" id="GO:0006935">
    <property type="term" value="P:chemotaxis"/>
    <property type="evidence" value="ECO:0007669"/>
    <property type="project" value="UniProtKB-KW"/>
</dbReference>
<dbReference type="GO" id="GO:0004888">
    <property type="term" value="F:transmembrane signaling receptor activity"/>
    <property type="evidence" value="ECO:0007669"/>
    <property type="project" value="TreeGrafter"/>
</dbReference>
<comment type="similarity">
    <text evidence="2">Belongs to the methyl-accepting chemotaxis (MCP) protein family.</text>
</comment>
<gene>
    <name evidence="8" type="ORF">DC28_05985</name>
</gene>
<dbReference type="SMART" id="SM00304">
    <property type="entry name" value="HAMP"/>
    <property type="match status" value="2"/>
</dbReference>
<evidence type="ECO:0008006" key="10">
    <source>
        <dbReference type="Google" id="ProtNLM"/>
    </source>
</evidence>
<evidence type="ECO:0000313" key="9">
    <source>
        <dbReference type="Proteomes" id="UP000029692"/>
    </source>
</evidence>
<evidence type="ECO:0000259" key="7">
    <source>
        <dbReference type="PROSITE" id="PS50885"/>
    </source>
</evidence>
<keyword evidence="5" id="KW-0472">Membrane</keyword>
<dbReference type="Pfam" id="PF00672">
    <property type="entry name" value="HAMP"/>
    <property type="match status" value="1"/>
</dbReference>
<feature type="domain" description="HAMP" evidence="7">
    <location>
        <begin position="224"/>
        <end position="276"/>
    </location>
</feature>
<dbReference type="OrthoDB" id="343970at2"/>
<keyword evidence="5" id="KW-1133">Transmembrane helix</keyword>
<keyword evidence="5" id="KW-0812">Transmembrane</keyword>